<proteinExistence type="inferred from homology"/>
<evidence type="ECO:0000313" key="3">
    <source>
        <dbReference type="EMBL" id="BAW80915.1"/>
    </source>
</evidence>
<dbReference type="InterPro" id="IPR014719">
    <property type="entry name" value="Ribosomal_bL12_C/ClpS-like"/>
</dbReference>
<comment type="function">
    <text evidence="1">Involved in the modulation of the specificity of the ClpAP-mediated ATP-dependent protein degradation.</text>
</comment>
<dbReference type="AlphaFoldDB" id="A0A1Q2SP30"/>
<dbReference type="InterPro" id="IPR003769">
    <property type="entry name" value="ClpS_core"/>
</dbReference>
<keyword evidence="3" id="KW-0378">Hydrolase</keyword>
<gene>
    <name evidence="1" type="primary">clpS</name>
    <name evidence="3" type="ORF">TAO_1545</name>
</gene>
<dbReference type="EMBL" id="AP014836">
    <property type="protein sequence ID" value="BAW80915.1"/>
    <property type="molecule type" value="Genomic_DNA"/>
</dbReference>
<protein>
    <recommendedName>
        <fullName evidence="1">ATP-dependent Clp protease adapter protein ClpS</fullName>
    </recommendedName>
</protein>
<reference evidence="3 4" key="1">
    <citation type="journal article" date="2017" name="ISME J.">
        <title>An acid-tolerant ammonia-oxidizing ?-proteobacterium from soil.</title>
        <authorList>
            <person name="Hayatsu M."/>
            <person name="Tago K."/>
            <person name="Uchiyama I."/>
            <person name="Toyoda A."/>
            <person name="Wang Y."/>
            <person name="Shimomura Y."/>
            <person name="Okubo T."/>
            <person name="Kurisu F."/>
            <person name="Hirono Y."/>
            <person name="Nonaka K."/>
            <person name="Akiyama H."/>
            <person name="Itoh T."/>
            <person name="Takami H."/>
        </authorList>
    </citation>
    <scope>NUCLEOTIDE SEQUENCE [LARGE SCALE GENOMIC DNA]</scope>
    <source>
        <strain evidence="3 4">TAO100</strain>
    </source>
</reference>
<dbReference type="NCBIfam" id="NF000669">
    <property type="entry name" value="PRK00033.1-2"/>
    <property type="match status" value="1"/>
</dbReference>
<keyword evidence="4" id="KW-1185">Reference proteome</keyword>
<dbReference type="FunFam" id="3.30.1390.10:FF:000002">
    <property type="entry name" value="ATP-dependent Clp protease adapter protein ClpS"/>
    <property type="match status" value="1"/>
</dbReference>
<evidence type="ECO:0000259" key="2">
    <source>
        <dbReference type="Pfam" id="PF02617"/>
    </source>
</evidence>
<name>A0A1Q2SP30_9GAMM</name>
<evidence type="ECO:0000256" key="1">
    <source>
        <dbReference type="HAMAP-Rule" id="MF_00302"/>
    </source>
</evidence>
<sequence length="111" mass="12719">MGWLMGKLYPDEGNKDIFAIGVAKPKIKPPSMYKVVMLNDDYTPMEFVVKILQTFFAMNLEQATRIMWQVHIEGQGICGVFTYEIAETKMAQVNEYSVNNQHPLKCILEKA</sequence>
<feature type="domain" description="Adaptor protein ClpS core" evidence="2">
    <location>
        <begin position="28"/>
        <end position="106"/>
    </location>
</feature>
<dbReference type="GO" id="GO:0006508">
    <property type="term" value="P:proteolysis"/>
    <property type="evidence" value="ECO:0007669"/>
    <property type="project" value="UniProtKB-UniRule"/>
</dbReference>
<dbReference type="HAMAP" id="MF_00302">
    <property type="entry name" value="ClpS"/>
    <property type="match status" value="1"/>
</dbReference>
<keyword evidence="3" id="KW-0645">Protease</keyword>
<comment type="similarity">
    <text evidence="1">Belongs to the ClpS family.</text>
</comment>
<evidence type="ECO:0000313" key="4">
    <source>
        <dbReference type="Proteomes" id="UP000243679"/>
    </source>
</evidence>
<dbReference type="SUPFAM" id="SSF54736">
    <property type="entry name" value="ClpS-like"/>
    <property type="match status" value="1"/>
</dbReference>
<dbReference type="PANTHER" id="PTHR33473:SF19">
    <property type="entry name" value="ATP-DEPENDENT CLP PROTEASE ADAPTER PROTEIN CLPS"/>
    <property type="match status" value="1"/>
</dbReference>
<dbReference type="Pfam" id="PF02617">
    <property type="entry name" value="ClpS"/>
    <property type="match status" value="1"/>
</dbReference>
<dbReference type="GO" id="GO:0030163">
    <property type="term" value="P:protein catabolic process"/>
    <property type="evidence" value="ECO:0007669"/>
    <property type="project" value="InterPro"/>
</dbReference>
<dbReference type="NCBIfam" id="NF000672">
    <property type="entry name" value="PRK00033.1-5"/>
    <property type="match status" value="1"/>
</dbReference>
<dbReference type="GO" id="GO:0008233">
    <property type="term" value="F:peptidase activity"/>
    <property type="evidence" value="ECO:0007669"/>
    <property type="project" value="UniProtKB-KW"/>
</dbReference>
<comment type="subunit">
    <text evidence="1">Binds to the N-terminal domain of the chaperone ClpA.</text>
</comment>
<dbReference type="PANTHER" id="PTHR33473">
    <property type="entry name" value="ATP-DEPENDENT CLP PROTEASE ADAPTER PROTEIN CLPS1, CHLOROPLASTIC"/>
    <property type="match status" value="1"/>
</dbReference>
<dbReference type="Proteomes" id="UP000243679">
    <property type="component" value="Chromosome"/>
</dbReference>
<dbReference type="InterPro" id="IPR022935">
    <property type="entry name" value="ClpS"/>
</dbReference>
<dbReference type="Gene3D" id="3.30.1390.10">
    <property type="match status" value="1"/>
</dbReference>
<accession>A0A1Q2SP30</accession>
<dbReference type="KEGG" id="ntt:TAO_1545"/>
<organism evidence="3 4">
    <name type="scientific">Candidatus Nitrosoglobus terrae</name>
    <dbReference type="NCBI Taxonomy" id="1630141"/>
    <lineage>
        <taxon>Bacteria</taxon>
        <taxon>Pseudomonadati</taxon>
        <taxon>Pseudomonadota</taxon>
        <taxon>Gammaproteobacteria</taxon>
        <taxon>Chromatiales</taxon>
        <taxon>Chromatiaceae</taxon>
        <taxon>Candidatus Nitrosoglobus</taxon>
    </lineage>
</organism>